<comment type="caution">
    <text evidence="1">The sequence shown here is derived from an EMBL/GenBank/DDBJ whole genome shotgun (WGS) entry which is preliminary data.</text>
</comment>
<evidence type="ECO:0000313" key="3">
    <source>
        <dbReference type="Proteomes" id="UP000077384"/>
    </source>
</evidence>
<sequence>MNKKYATKFPEWTRNNTIYNSCLSDDLDSLFSTILLNQIKGYEVTHFYDFSNIYKAIGYKQTNEVVAVDVDTIYTKCWSNHVVPFNNPDSANLNQVEDIDRYNYCSKFAGSTLLEITSLYDIDISMLSEEAKLVLLSVDSTFLMYNFNKDNCKKILVNVLELPELFELCKKYSNNQAKFYKVQDKYKMKQKIHINDDGMLETSIDLEGLSKLFGMSFILPKNKFQATHTLHIEHLYDVQLDAFIKQLQENHKTIFSAARTRKNYIKLSYI</sequence>
<evidence type="ECO:0000313" key="4">
    <source>
        <dbReference type="Proteomes" id="UP000093694"/>
    </source>
</evidence>
<dbReference type="Proteomes" id="UP000093694">
    <property type="component" value="Unassembled WGS sequence"/>
</dbReference>
<dbReference type="RefSeq" id="WP_063602075.1">
    <property type="nucleotide sequence ID" value="NZ_LITQ01000031.1"/>
</dbReference>
<evidence type="ECO:0000313" key="1">
    <source>
        <dbReference type="EMBL" id="OAA90148.1"/>
    </source>
</evidence>
<protein>
    <submittedName>
        <fullName evidence="1">Uncharacterized protein</fullName>
    </submittedName>
</protein>
<reference evidence="1 3" key="1">
    <citation type="journal article" date="2015" name="Biotechnol. Bioeng.">
        <title>Genome sequence and phenotypic characterization of Caulobacter segnis.</title>
        <authorList>
            <person name="Patel S."/>
            <person name="Fletcher B."/>
            <person name="Scott D.C."/>
            <person name="Ely B."/>
        </authorList>
    </citation>
    <scope>NUCLEOTIDE SEQUENCE [LARGE SCALE GENOMIC DNA]</scope>
    <source>
        <strain evidence="1 3">PS02</strain>
    </source>
</reference>
<name>A0A168R7F9_9CLOT</name>
<organism evidence="1 3">
    <name type="scientific">Clostridium coskatii</name>
    <dbReference type="NCBI Taxonomy" id="1705578"/>
    <lineage>
        <taxon>Bacteria</taxon>
        <taxon>Bacillati</taxon>
        <taxon>Bacillota</taxon>
        <taxon>Clostridia</taxon>
        <taxon>Eubacteriales</taxon>
        <taxon>Clostridiaceae</taxon>
        <taxon>Clostridium</taxon>
    </lineage>
</organism>
<evidence type="ECO:0000313" key="2">
    <source>
        <dbReference type="EMBL" id="OBR91074.1"/>
    </source>
</evidence>
<proteinExistence type="predicted"/>
<gene>
    <name evidence="2" type="ORF">CLCOS_36520</name>
    <name evidence="1" type="ORF">WX73_02112</name>
</gene>
<accession>A0A168R7F9</accession>
<dbReference type="PATRIC" id="fig|1705578.3.peg.2371"/>
<dbReference type="EMBL" id="LITQ01000031">
    <property type="protein sequence ID" value="OAA90148.1"/>
    <property type="molecule type" value="Genomic_DNA"/>
</dbReference>
<keyword evidence="4" id="KW-1185">Reference proteome</keyword>
<reference evidence="2 4" key="2">
    <citation type="journal article" date="2016" name="Front. Microbiol.">
        <title>Industrial Acetogenic Biocatalysts: A Comparative Metabolic and Genomic Analysis.</title>
        <authorList>
            <person name="Bengelsdorf F."/>
            <person name="Poehlein A."/>
            <person name="Sonja S."/>
            <person name="Erz C."/>
            <person name="Hummel T."/>
            <person name="Hoffmeister S."/>
            <person name="Daniel R."/>
            <person name="Durre P."/>
        </authorList>
    </citation>
    <scope>NUCLEOTIDE SEQUENCE [LARGE SCALE GENOMIC DNA]</scope>
    <source>
        <strain evidence="2 4">PTA-10522</strain>
    </source>
</reference>
<dbReference type="EMBL" id="LROR01000082">
    <property type="protein sequence ID" value="OBR91074.1"/>
    <property type="molecule type" value="Genomic_DNA"/>
</dbReference>
<dbReference type="AlphaFoldDB" id="A0A168R7F9"/>
<dbReference type="Proteomes" id="UP000077384">
    <property type="component" value="Unassembled WGS sequence"/>
</dbReference>